<dbReference type="EMBL" id="JAHJDP010000118">
    <property type="protein sequence ID" value="MBU2693320.1"/>
    <property type="molecule type" value="Genomic_DNA"/>
</dbReference>
<proteinExistence type="predicted"/>
<dbReference type="PANTHER" id="PTHR36456">
    <property type="entry name" value="UPF0232 PROTEIN SCO3875"/>
    <property type="match status" value="1"/>
</dbReference>
<organism evidence="1 2">
    <name type="scientific">Eiseniibacteriota bacterium</name>
    <dbReference type="NCBI Taxonomy" id="2212470"/>
    <lineage>
        <taxon>Bacteria</taxon>
        <taxon>Candidatus Eiseniibacteriota</taxon>
    </lineage>
</organism>
<dbReference type="AlphaFoldDB" id="A0A948RYF2"/>
<sequence>MEHIGAALKKFLEQSGLKAGIKKQHVLDAWPEIVGPQFAKKSRPKNISGGTLWVEAAGSSWAAQITMVRREIINKYKKRFGRLPFQEIKTTVGYFPPE</sequence>
<dbReference type="Pfam" id="PF05258">
    <property type="entry name" value="DciA"/>
    <property type="match status" value="1"/>
</dbReference>
<protein>
    <submittedName>
        <fullName evidence="1">DUF721 domain-containing protein</fullName>
    </submittedName>
</protein>
<comment type="caution">
    <text evidence="1">The sequence shown here is derived from an EMBL/GenBank/DDBJ whole genome shotgun (WGS) entry which is preliminary data.</text>
</comment>
<evidence type="ECO:0000313" key="1">
    <source>
        <dbReference type="EMBL" id="MBU2693320.1"/>
    </source>
</evidence>
<accession>A0A948RYF2</accession>
<dbReference type="PANTHER" id="PTHR36456:SF1">
    <property type="entry name" value="UPF0232 PROTEIN SCO3875"/>
    <property type="match status" value="1"/>
</dbReference>
<name>A0A948RYF2_UNCEI</name>
<dbReference type="Proteomes" id="UP000777784">
    <property type="component" value="Unassembled WGS sequence"/>
</dbReference>
<gene>
    <name evidence="1" type="ORF">KJ970_20570</name>
</gene>
<dbReference type="InterPro" id="IPR007922">
    <property type="entry name" value="DciA-like"/>
</dbReference>
<reference evidence="1" key="1">
    <citation type="submission" date="2021-05" db="EMBL/GenBank/DDBJ databases">
        <title>Energy efficiency and biological interactions define the core microbiome of deep oligotrophic groundwater.</title>
        <authorList>
            <person name="Mehrshad M."/>
            <person name="Lopez-Fernandez M."/>
            <person name="Bell E."/>
            <person name="Bernier-Latmani R."/>
            <person name="Bertilsson S."/>
            <person name="Dopson M."/>
        </authorList>
    </citation>
    <scope>NUCLEOTIDE SEQUENCE</scope>
    <source>
        <strain evidence="1">Modern_marine.mb.64</strain>
    </source>
</reference>
<evidence type="ECO:0000313" key="2">
    <source>
        <dbReference type="Proteomes" id="UP000777784"/>
    </source>
</evidence>